<dbReference type="GO" id="GO:0015833">
    <property type="term" value="P:peptide transport"/>
    <property type="evidence" value="ECO:0007669"/>
    <property type="project" value="TreeGrafter"/>
</dbReference>
<dbReference type="AlphaFoldDB" id="A0A5J6N2N4"/>
<dbReference type="InterPro" id="IPR039424">
    <property type="entry name" value="SBP_5"/>
</dbReference>
<dbReference type="InterPro" id="IPR030678">
    <property type="entry name" value="Peptide/Ni-bd"/>
</dbReference>
<dbReference type="CDD" id="cd08503">
    <property type="entry name" value="PBP2_NikA_DppA_OppA_like_17"/>
    <property type="match status" value="1"/>
</dbReference>
<dbReference type="GO" id="GO:0043190">
    <property type="term" value="C:ATP-binding cassette (ABC) transporter complex"/>
    <property type="evidence" value="ECO:0007669"/>
    <property type="project" value="InterPro"/>
</dbReference>
<keyword evidence="7" id="KW-1185">Reference proteome</keyword>
<evidence type="ECO:0000256" key="1">
    <source>
        <dbReference type="ARBA" id="ARBA00004418"/>
    </source>
</evidence>
<proteinExistence type="inferred from homology"/>
<comment type="similarity">
    <text evidence="2">Belongs to the bacterial solute-binding protein 5 family.</text>
</comment>
<evidence type="ECO:0000256" key="2">
    <source>
        <dbReference type="ARBA" id="ARBA00005695"/>
    </source>
</evidence>
<keyword evidence="4" id="KW-0732">Signal</keyword>
<organism evidence="6 7">
    <name type="scientific">Hypericibacter adhaerens</name>
    <dbReference type="NCBI Taxonomy" id="2602016"/>
    <lineage>
        <taxon>Bacteria</taxon>
        <taxon>Pseudomonadati</taxon>
        <taxon>Pseudomonadota</taxon>
        <taxon>Alphaproteobacteria</taxon>
        <taxon>Rhodospirillales</taxon>
        <taxon>Dongiaceae</taxon>
        <taxon>Hypericibacter</taxon>
    </lineage>
</organism>
<evidence type="ECO:0000259" key="5">
    <source>
        <dbReference type="Pfam" id="PF00496"/>
    </source>
</evidence>
<dbReference type="RefSeq" id="WP_151118938.1">
    <property type="nucleotide sequence ID" value="NZ_CP042582.1"/>
</dbReference>
<dbReference type="Proteomes" id="UP000325797">
    <property type="component" value="Chromosome"/>
</dbReference>
<dbReference type="GO" id="GO:0030288">
    <property type="term" value="C:outer membrane-bounded periplasmic space"/>
    <property type="evidence" value="ECO:0007669"/>
    <property type="project" value="UniProtKB-ARBA"/>
</dbReference>
<protein>
    <submittedName>
        <fullName evidence="6">Diguanylate cyclase</fullName>
    </submittedName>
</protein>
<dbReference type="GO" id="GO:1904680">
    <property type="term" value="F:peptide transmembrane transporter activity"/>
    <property type="evidence" value="ECO:0007669"/>
    <property type="project" value="TreeGrafter"/>
</dbReference>
<gene>
    <name evidence="6" type="ORF">FRZ61_35120</name>
</gene>
<dbReference type="PROSITE" id="PS51318">
    <property type="entry name" value="TAT"/>
    <property type="match status" value="1"/>
</dbReference>
<accession>A0A5J6N2N4</accession>
<dbReference type="Gene3D" id="3.10.105.10">
    <property type="entry name" value="Dipeptide-binding Protein, Domain 3"/>
    <property type="match status" value="1"/>
</dbReference>
<dbReference type="PANTHER" id="PTHR30290">
    <property type="entry name" value="PERIPLASMIC BINDING COMPONENT OF ABC TRANSPORTER"/>
    <property type="match status" value="1"/>
</dbReference>
<keyword evidence="3" id="KW-0813">Transport</keyword>
<dbReference type="Gene3D" id="3.90.76.10">
    <property type="entry name" value="Dipeptide-binding Protein, Domain 1"/>
    <property type="match status" value="1"/>
</dbReference>
<reference evidence="6 7" key="1">
    <citation type="submission" date="2019-08" db="EMBL/GenBank/DDBJ databases">
        <title>Hyperibacter terrae gen. nov., sp. nov. and Hyperibacter viscosus sp. nov., two new members in the family Rhodospirillaceae isolated from the rhizosphere of Hypericum perforatum.</title>
        <authorList>
            <person name="Noviana Z."/>
        </authorList>
    </citation>
    <scope>NUCLEOTIDE SEQUENCE [LARGE SCALE GENOMIC DNA]</scope>
    <source>
        <strain evidence="6 7">R5959</strain>
    </source>
</reference>
<dbReference type="Gene3D" id="3.40.190.10">
    <property type="entry name" value="Periplasmic binding protein-like II"/>
    <property type="match status" value="1"/>
</dbReference>
<dbReference type="EMBL" id="CP042582">
    <property type="protein sequence ID" value="QEX23574.1"/>
    <property type="molecule type" value="Genomic_DNA"/>
</dbReference>
<feature type="domain" description="Solute-binding protein family 5" evidence="5">
    <location>
        <begin position="106"/>
        <end position="467"/>
    </location>
</feature>
<dbReference type="Pfam" id="PF00496">
    <property type="entry name" value="SBP_bac_5"/>
    <property type="match status" value="1"/>
</dbReference>
<dbReference type="InterPro" id="IPR000914">
    <property type="entry name" value="SBP_5_dom"/>
</dbReference>
<dbReference type="OrthoDB" id="9803988at2"/>
<sequence>MRSEPKHPLLDKVERQFLDGKMNRRDFIRFSTLLGVGAGTAYALAGIADPFAINAAQAAANGGTVRIAQRVHPVDSPHTFAWAEPSNITRQVCEYLTRTGQDNITRPYLLEKWEPSADLKTWTLYIRPGVVWRKGSPLTADQVIWNLKRVLDEKIGSSMLGLMKAYMLKEVDKGEKDDSGNPKMSLEIWDANAIEKVDDHTVRLNLAEAQLAVPEHLFHYPMAILDPAEDGKFGIGSNGTGAFELVEFEAGRKAVLKARTEHWHTVPSLDTLQFIDTGDDATAVVAALASKQVDGAYEVDVTQKPALDKIDSLQIYEVATSQTAVIHGKCTRKPFDDAKVRLAMRLAVDAAQVMSLAEGDTGVVGEHHHVCPIHPEYAKLPPFVRDVARAKSLLAEAGYPDGIDSTLTLPAEPTWQSVAAQVMVQQWAEANIRIKLNVIPSAQWWDVWDKVDLGYTVWYHRPLGFMTLSLAYRTGVPWNAPEWSDKEFDTLLTQAEGTVDVEERRKVMEKIETIMQERGPVVQPFWRSVLTFYDKKVQGFKMHPTSFVFGEELSIKA</sequence>
<evidence type="ECO:0000313" key="6">
    <source>
        <dbReference type="EMBL" id="QEX23574.1"/>
    </source>
</evidence>
<evidence type="ECO:0000256" key="3">
    <source>
        <dbReference type="ARBA" id="ARBA00022448"/>
    </source>
</evidence>
<evidence type="ECO:0000256" key="4">
    <source>
        <dbReference type="ARBA" id="ARBA00022729"/>
    </source>
</evidence>
<dbReference type="InterPro" id="IPR006311">
    <property type="entry name" value="TAT_signal"/>
</dbReference>
<dbReference type="SUPFAM" id="SSF53850">
    <property type="entry name" value="Periplasmic binding protein-like II"/>
    <property type="match status" value="1"/>
</dbReference>
<dbReference type="PANTHER" id="PTHR30290:SF10">
    <property type="entry name" value="PERIPLASMIC OLIGOPEPTIDE-BINDING PROTEIN-RELATED"/>
    <property type="match status" value="1"/>
</dbReference>
<dbReference type="PIRSF" id="PIRSF002741">
    <property type="entry name" value="MppA"/>
    <property type="match status" value="1"/>
</dbReference>
<dbReference type="KEGG" id="hadh:FRZ61_35120"/>
<name>A0A5J6N2N4_9PROT</name>
<evidence type="ECO:0000313" key="7">
    <source>
        <dbReference type="Proteomes" id="UP000325797"/>
    </source>
</evidence>
<comment type="subcellular location">
    <subcellularLocation>
        <location evidence="1">Periplasm</location>
    </subcellularLocation>
</comment>